<proteinExistence type="predicted"/>
<organism evidence="2 3">
    <name type="scientific">Arthroderma otae (strain ATCC MYA-4605 / CBS 113480)</name>
    <name type="common">Microsporum canis</name>
    <dbReference type="NCBI Taxonomy" id="554155"/>
    <lineage>
        <taxon>Eukaryota</taxon>
        <taxon>Fungi</taxon>
        <taxon>Dikarya</taxon>
        <taxon>Ascomycota</taxon>
        <taxon>Pezizomycotina</taxon>
        <taxon>Eurotiomycetes</taxon>
        <taxon>Eurotiomycetidae</taxon>
        <taxon>Onygenales</taxon>
        <taxon>Arthrodermataceae</taxon>
        <taxon>Microsporum</taxon>
    </lineage>
</organism>
<feature type="compositionally biased region" description="Basic residues" evidence="1">
    <location>
        <begin position="93"/>
        <end position="102"/>
    </location>
</feature>
<dbReference type="EMBL" id="DS995703">
    <property type="protein sequence ID" value="EEQ30181.1"/>
    <property type="molecule type" value="Genomic_DNA"/>
</dbReference>
<dbReference type="RefSeq" id="XP_002847494.1">
    <property type="nucleotide sequence ID" value="XM_002847448.1"/>
</dbReference>
<dbReference type="GeneID" id="9225021"/>
<accession>C5FKF9</accession>
<dbReference type="HOGENOM" id="CLU_2196328_0_0_1"/>
<keyword evidence="3" id="KW-1185">Reference proteome</keyword>
<dbReference type="AlphaFoldDB" id="C5FKF9"/>
<evidence type="ECO:0000313" key="3">
    <source>
        <dbReference type="Proteomes" id="UP000002035"/>
    </source>
</evidence>
<dbReference type="VEuPathDB" id="FungiDB:MCYG_03000"/>
<feature type="region of interest" description="Disordered" evidence="1">
    <location>
        <begin position="55"/>
        <end position="108"/>
    </location>
</feature>
<dbReference type="Proteomes" id="UP000002035">
    <property type="component" value="Unassembled WGS sequence"/>
</dbReference>
<evidence type="ECO:0000256" key="1">
    <source>
        <dbReference type="SAM" id="MobiDB-lite"/>
    </source>
</evidence>
<reference evidence="3" key="1">
    <citation type="journal article" date="2012" name="MBio">
        <title>Comparative genome analysis of Trichophyton rubrum and related dermatophytes reveals candidate genes involved in infection.</title>
        <authorList>
            <person name="Martinez D.A."/>
            <person name="Oliver B.G."/>
            <person name="Graeser Y."/>
            <person name="Goldberg J.M."/>
            <person name="Li W."/>
            <person name="Martinez-Rossi N.M."/>
            <person name="Monod M."/>
            <person name="Shelest E."/>
            <person name="Barton R.C."/>
            <person name="Birch E."/>
            <person name="Brakhage A.A."/>
            <person name="Chen Z."/>
            <person name="Gurr S.J."/>
            <person name="Heiman D."/>
            <person name="Heitman J."/>
            <person name="Kosti I."/>
            <person name="Rossi A."/>
            <person name="Saif S."/>
            <person name="Samalova M."/>
            <person name="Saunders C.W."/>
            <person name="Shea T."/>
            <person name="Summerbell R.C."/>
            <person name="Xu J."/>
            <person name="Young S."/>
            <person name="Zeng Q."/>
            <person name="Birren B.W."/>
            <person name="Cuomo C.A."/>
            <person name="White T.C."/>
        </authorList>
    </citation>
    <scope>NUCLEOTIDE SEQUENCE [LARGE SCALE GENOMIC DNA]</scope>
    <source>
        <strain evidence="3">ATCC MYA-4605 / CBS 113480</strain>
    </source>
</reference>
<protein>
    <submittedName>
        <fullName evidence="2">Uncharacterized protein</fullName>
    </submittedName>
</protein>
<evidence type="ECO:0000313" key="2">
    <source>
        <dbReference type="EMBL" id="EEQ30181.1"/>
    </source>
</evidence>
<gene>
    <name evidence="2" type="ORF">MCYG_03000</name>
</gene>
<name>C5FKF9_ARTOC</name>
<sequence>MSKKRRFFGLWWKKYSLPCLGYTYIFLLSGTLPFGPALANLRSFVISWWSRDEKTRAADRGPSPPPLVMEPPGEEVNSDVIYYSVPQKEKEGKGKKKRKKKERNGIEW</sequence>